<evidence type="ECO:0000313" key="3">
    <source>
        <dbReference type="Proteomes" id="UP000002171"/>
    </source>
</evidence>
<proteinExistence type="predicted"/>
<comment type="caution">
    <text evidence="2">The sequence shown here is derived from an EMBL/GenBank/DDBJ whole genome shotgun (WGS) entry which is preliminary data.</text>
</comment>
<dbReference type="Proteomes" id="UP000002171">
    <property type="component" value="Unassembled WGS sequence"/>
</dbReference>
<keyword evidence="3" id="KW-1185">Reference proteome</keyword>
<reference evidence="2 3" key="1">
    <citation type="submission" date="2006-02" db="EMBL/GenBank/DDBJ databases">
        <authorList>
            <person name="Pinhassi J."/>
            <person name="Pedros-Alio C."/>
            <person name="Ferriera S."/>
            <person name="Johnson J."/>
            <person name="Kravitz S."/>
            <person name="Halpern A."/>
            <person name="Remington K."/>
            <person name="Beeson K."/>
            <person name="Tran B."/>
            <person name="Rogers Y.-H."/>
            <person name="Friedman R."/>
            <person name="Venter J.C."/>
        </authorList>
    </citation>
    <scope>NUCLEOTIDE SEQUENCE [LARGE SCALE GENOMIC DNA]</scope>
    <source>
        <strain evidence="2 3">MED92</strain>
    </source>
</reference>
<dbReference type="RefSeq" id="WP_007019805.1">
    <property type="nucleotide sequence ID" value="NZ_CH724125.1"/>
</dbReference>
<dbReference type="EMBL" id="AAOW01000004">
    <property type="protein sequence ID" value="EAR62168.1"/>
    <property type="molecule type" value="Genomic_DNA"/>
</dbReference>
<name>A0A7U8C613_NEPCE</name>
<sequence length="170" mass="18702">MSDREIDNTPKIPVSLKLLAYPSTALAIGFIVYTTGAGALIAFVMGLLSAFGLIFIRVFIRLISFRKFLKGLGEETTPSEHKTNLNIFGAVPFSSKAVALSTAPTVNGILVSRLGTNRFIGWEAISEIRNINFMGKPVLEVVVKGLETSQKIYIPWCKEANEYIPQRLHS</sequence>
<keyword evidence="1" id="KW-1133">Transmembrane helix</keyword>
<feature type="transmembrane region" description="Helical" evidence="1">
    <location>
        <begin position="12"/>
        <end position="33"/>
    </location>
</feature>
<dbReference type="AlphaFoldDB" id="A0A7U8C613"/>
<feature type="transmembrane region" description="Helical" evidence="1">
    <location>
        <begin position="39"/>
        <end position="60"/>
    </location>
</feature>
<keyword evidence="1" id="KW-0812">Transmembrane</keyword>
<accession>A0A7U8C613</accession>
<organism evidence="2 3">
    <name type="scientific">Neptuniibacter caesariensis</name>
    <dbReference type="NCBI Taxonomy" id="207954"/>
    <lineage>
        <taxon>Bacteria</taxon>
        <taxon>Pseudomonadati</taxon>
        <taxon>Pseudomonadota</taxon>
        <taxon>Gammaproteobacteria</taxon>
        <taxon>Oceanospirillales</taxon>
        <taxon>Oceanospirillaceae</taxon>
        <taxon>Neptuniibacter</taxon>
    </lineage>
</organism>
<evidence type="ECO:0000313" key="2">
    <source>
        <dbReference type="EMBL" id="EAR62168.1"/>
    </source>
</evidence>
<keyword evidence="1" id="KW-0472">Membrane</keyword>
<protein>
    <submittedName>
        <fullName evidence="2">Uncharacterized protein</fullName>
    </submittedName>
</protein>
<gene>
    <name evidence="2" type="ORF">MED92_10694</name>
</gene>
<evidence type="ECO:0000256" key="1">
    <source>
        <dbReference type="SAM" id="Phobius"/>
    </source>
</evidence>